<dbReference type="EMBL" id="JBEVCJ010000047">
    <property type="protein sequence ID" value="MET1257337.1"/>
    <property type="molecule type" value="Genomic_DNA"/>
</dbReference>
<proteinExistence type="predicted"/>
<organism evidence="1 2">
    <name type="scientific">Aliikangiella maris</name>
    <dbReference type="NCBI Taxonomy" id="3162458"/>
    <lineage>
        <taxon>Bacteria</taxon>
        <taxon>Pseudomonadati</taxon>
        <taxon>Pseudomonadota</taxon>
        <taxon>Gammaproteobacteria</taxon>
        <taxon>Oceanospirillales</taxon>
        <taxon>Pleioneaceae</taxon>
        <taxon>Aliikangiella</taxon>
    </lineage>
</organism>
<name>A0ABV2BZH0_9GAMM</name>
<evidence type="ECO:0000313" key="1">
    <source>
        <dbReference type="EMBL" id="MET1257337.1"/>
    </source>
</evidence>
<protein>
    <submittedName>
        <fullName evidence="1">Uncharacterized protein</fullName>
    </submittedName>
</protein>
<reference evidence="1 2" key="1">
    <citation type="submission" date="2024-06" db="EMBL/GenBank/DDBJ databases">
        <authorList>
            <person name="Li F."/>
        </authorList>
    </citation>
    <scope>NUCLEOTIDE SEQUENCE [LARGE SCALE GENOMIC DNA]</scope>
    <source>
        <strain evidence="1 2">GXAS 311</strain>
    </source>
</reference>
<sequence length="83" mass="9619">MKDEYLQYFSDEIKKGTNISEVLRALIFMDKSLSSHELSELVEEAFPSTNSELLQAIWHWEGKKEGGITDNKLDLMGKHYIQI</sequence>
<evidence type="ECO:0000313" key="2">
    <source>
        <dbReference type="Proteomes" id="UP001548189"/>
    </source>
</evidence>
<comment type="caution">
    <text evidence="1">The sequence shown here is derived from an EMBL/GenBank/DDBJ whole genome shotgun (WGS) entry which is preliminary data.</text>
</comment>
<gene>
    <name evidence="1" type="ORF">ABVT43_19520</name>
</gene>
<keyword evidence="2" id="KW-1185">Reference proteome</keyword>
<accession>A0ABV2BZH0</accession>
<dbReference type="Proteomes" id="UP001548189">
    <property type="component" value="Unassembled WGS sequence"/>
</dbReference>